<name>A0A1X0KFL0_MYCSC</name>
<sequence>MPAHPGPRLGWPFHPSSGIGAPSAGVGEAASLGPLSVPAAWAANATGVESAPRSSPDAGVDAASPGRTFRRALMAAVTGRDAGCPPSA</sequence>
<feature type="region of interest" description="Disordered" evidence="1">
    <location>
        <begin position="1"/>
        <end position="30"/>
    </location>
</feature>
<keyword evidence="4" id="KW-1185">Reference proteome</keyword>
<dbReference type="STRING" id="1783.BST44_11505"/>
<feature type="domain" description="PPE family C-terminal" evidence="2">
    <location>
        <begin position="23"/>
        <end position="77"/>
    </location>
</feature>
<organism evidence="3 4">
    <name type="scientific">Mycobacterium scrofulaceum</name>
    <dbReference type="NCBI Taxonomy" id="1783"/>
    <lineage>
        <taxon>Bacteria</taxon>
        <taxon>Bacillati</taxon>
        <taxon>Actinomycetota</taxon>
        <taxon>Actinomycetes</taxon>
        <taxon>Mycobacteriales</taxon>
        <taxon>Mycobacteriaceae</taxon>
        <taxon>Mycobacterium</taxon>
    </lineage>
</organism>
<dbReference type="InterPro" id="IPR022171">
    <property type="entry name" value="PPE_C"/>
</dbReference>
<comment type="caution">
    <text evidence="3">The sequence shown here is derived from an EMBL/GenBank/DDBJ whole genome shotgun (WGS) entry which is preliminary data.</text>
</comment>
<dbReference type="Pfam" id="PF12484">
    <property type="entry name" value="PPE-SVP"/>
    <property type="match status" value="1"/>
</dbReference>
<evidence type="ECO:0000256" key="1">
    <source>
        <dbReference type="SAM" id="MobiDB-lite"/>
    </source>
</evidence>
<dbReference type="Proteomes" id="UP000192601">
    <property type="component" value="Unassembled WGS sequence"/>
</dbReference>
<gene>
    <name evidence="3" type="ORF">BST44_11505</name>
</gene>
<reference evidence="3 4" key="1">
    <citation type="submission" date="2017-02" db="EMBL/GenBank/DDBJ databases">
        <title>The new phylogeny of genus Mycobacterium.</title>
        <authorList>
            <person name="Tortoli E."/>
            <person name="Trovato A."/>
            <person name="Cirillo D.M."/>
        </authorList>
    </citation>
    <scope>NUCLEOTIDE SEQUENCE [LARGE SCALE GENOMIC DNA]</scope>
    <source>
        <strain evidence="3 4">DSM 43992</strain>
    </source>
</reference>
<evidence type="ECO:0000313" key="3">
    <source>
        <dbReference type="EMBL" id="ORB73992.1"/>
    </source>
</evidence>
<protein>
    <recommendedName>
        <fullName evidence="2">PPE family C-terminal domain-containing protein</fullName>
    </recommendedName>
</protein>
<proteinExistence type="predicted"/>
<dbReference type="EMBL" id="MVIJ01000014">
    <property type="protein sequence ID" value="ORB73992.1"/>
    <property type="molecule type" value="Genomic_DNA"/>
</dbReference>
<feature type="region of interest" description="Disordered" evidence="1">
    <location>
        <begin position="45"/>
        <end position="65"/>
    </location>
</feature>
<evidence type="ECO:0000313" key="4">
    <source>
        <dbReference type="Proteomes" id="UP000192601"/>
    </source>
</evidence>
<dbReference type="AlphaFoldDB" id="A0A1X0KFL0"/>
<accession>A0A1X0KFL0</accession>
<evidence type="ECO:0000259" key="2">
    <source>
        <dbReference type="Pfam" id="PF12484"/>
    </source>
</evidence>